<evidence type="ECO:0000256" key="9">
    <source>
        <dbReference type="ARBA" id="ARBA00023807"/>
    </source>
</evidence>
<keyword evidence="7" id="KW-0460">Magnesium</keyword>
<feature type="domain" description="Endonuclease/exonuclease/phosphatase" evidence="10">
    <location>
        <begin position="162"/>
        <end position="427"/>
    </location>
</feature>
<dbReference type="InterPro" id="IPR005135">
    <property type="entry name" value="Endo/exonuclease/phosphatase"/>
</dbReference>
<evidence type="ECO:0000313" key="12">
    <source>
        <dbReference type="Proteomes" id="UP001152759"/>
    </source>
</evidence>
<dbReference type="InterPro" id="IPR050410">
    <property type="entry name" value="CCR4/nocturin_mRNA_transcr"/>
</dbReference>
<dbReference type="PANTHER" id="PTHR12121">
    <property type="entry name" value="CARBON CATABOLITE REPRESSOR PROTEIN 4"/>
    <property type="match status" value="1"/>
</dbReference>
<dbReference type="GO" id="GO:0048511">
    <property type="term" value="P:rhythmic process"/>
    <property type="evidence" value="ECO:0007669"/>
    <property type="project" value="UniProtKB-KW"/>
</dbReference>
<comment type="similarity">
    <text evidence="3">Belongs to the CCR4/nocturin family.</text>
</comment>
<evidence type="ECO:0000256" key="1">
    <source>
        <dbReference type="ARBA" id="ARBA00001946"/>
    </source>
</evidence>
<proteinExistence type="inferred from homology"/>
<dbReference type="InterPro" id="IPR036691">
    <property type="entry name" value="Endo/exonu/phosph_ase_sf"/>
</dbReference>
<evidence type="ECO:0000259" key="10">
    <source>
        <dbReference type="Pfam" id="PF03372"/>
    </source>
</evidence>
<dbReference type="SUPFAM" id="SSF56219">
    <property type="entry name" value="DNase I-like"/>
    <property type="match status" value="1"/>
</dbReference>
<evidence type="ECO:0000256" key="2">
    <source>
        <dbReference type="ARBA" id="ARBA00004496"/>
    </source>
</evidence>
<protein>
    <recommendedName>
        <fullName evidence="9">Nocturnin</fullName>
    </recommendedName>
</protein>
<dbReference type="GO" id="GO:0000175">
    <property type="term" value="F:3'-5'-RNA exonuclease activity"/>
    <property type="evidence" value="ECO:0007669"/>
    <property type="project" value="TreeGrafter"/>
</dbReference>
<evidence type="ECO:0000256" key="7">
    <source>
        <dbReference type="ARBA" id="ARBA00022842"/>
    </source>
</evidence>
<evidence type="ECO:0000256" key="8">
    <source>
        <dbReference type="ARBA" id="ARBA00023108"/>
    </source>
</evidence>
<keyword evidence="12" id="KW-1185">Reference proteome</keyword>
<dbReference type="KEGG" id="btab:109031372"/>
<evidence type="ECO:0000313" key="11">
    <source>
        <dbReference type="EMBL" id="CAH0392447.1"/>
    </source>
</evidence>
<name>A0A9P0F7K4_BEMTA</name>
<dbReference type="GO" id="GO:0005737">
    <property type="term" value="C:cytoplasm"/>
    <property type="evidence" value="ECO:0007669"/>
    <property type="project" value="UniProtKB-SubCell"/>
</dbReference>
<accession>A0A9P0F7K4</accession>
<dbReference type="GO" id="GO:0006139">
    <property type="term" value="P:nucleobase-containing compound metabolic process"/>
    <property type="evidence" value="ECO:0007669"/>
    <property type="project" value="UniProtKB-ARBA"/>
</dbReference>
<reference evidence="11" key="1">
    <citation type="submission" date="2021-12" db="EMBL/GenBank/DDBJ databases">
        <authorList>
            <person name="King R."/>
        </authorList>
    </citation>
    <scope>NUCLEOTIDE SEQUENCE</scope>
</reference>
<evidence type="ECO:0000256" key="3">
    <source>
        <dbReference type="ARBA" id="ARBA00010774"/>
    </source>
</evidence>
<keyword evidence="5" id="KW-0479">Metal-binding</keyword>
<evidence type="ECO:0000256" key="6">
    <source>
        <dbReference type="ARBA" id="ARBA00022801"/>
    </source>
</evidence>
<dbReference type="FunFam" id="3.60.10.10:FF:000012">
    <property type="entry name" value="nocturnin isoform X2"/>
    <property type="match status" value="1"/>
</dbReference>
<keyword evidence="4" id="KW-0963">Cytoplasm</keyword>
<keyword evidence="8" id="KW-0090">Biological rhythms</keyword>
<dbReference type="EMBL" id="OU963867">
    <property type="protein sequence ID" value="CAH0392447.1"/>
    <property type="molecule type" value="Genomic_DNA"/>
</dbReference>
<dbReference type="AlphaFoldDB" id="A0A9P0F7K4"/>
<comment type="subcellular location">
    <subcellularLocation>
        <location evidence="2">Cytoplasm</location>
    </subcellularLocation>
</comment>
<sequence>MAAVEQSPAVVPVNLLKEGPPGPQEMLSLPNLLNIRESLAIAESLASASLMTSPAAKRRLRARKIELGLGEEPGYEPPRHLLLYLVRMGSFSSAPKILNEDTQDNDVDLPEKMSREELIDHCEQKLEGSPRLVRRKFTPVHNMNGNLEDKDKNSDDERIRILQWNVLSQALGQNNDSFVCCPDEALEWKRRRYHMVQEIVSYNPDVVCLQEVDHFEFLKKALKTQGYQGTFFPKPDSPCVYIKDNNGPDGCAIFFREDKFKLIDTQTRILEVWRVQSNQVAILVTLEDRRSGKRVCIATTHLKARNGALLSTLRNEQGKDLLEFVDANARGAPVILCGDFNAEPTEPIYATVMNHESLALGSAYSTKHNQEPSYTTWKIREEGEVCHTIDYVFYSKDRLNVEAVLKFPTGEEIGQDRVPSLKYPSDHFSLVCDFSYRDPKSE</sequence>
<dbReference type="Proteomes" id="UP001152759">
    <property type="component" value="Chromosome 6"/>
</dbReference>
<dbReference type="Pfam" id="PF03372">
    <property type="entry name" value="Exo_endo_phos"/>
    <property type="match status" value="1"/>
</dbReference>
<dbReference type="Gene3D" id="3.60.10.10">
    <property type="entry name" value="Endonuclease/exonuclease/phosphatase"/>
    <property type="match status" value="1"/>
</dbReference>
<dbReference type="PANTHER" id="PTHR12121:SF45">
    <property type="entry name" value="NOCTURNIN"/>
    <property type="match status" value="1"/>
</dbReference>
<gene>
    <name evidence="11" type="ORF">BEMITA_LOCUS10968</name>
</gene>
<dbReference type="GO" id="GO:0046872">
    <property type="term" value="F:metal ion binding"/>
    <property type="evidence" value="ECO:0007669"/>
    <property type="project" value="UniProtKB-KW"/>
</dbReference>
<evidence type="ECO:0000256" key="4">
    <source>
        <dbReference type="ARBA" id="ARBA00022490"/>
    </source>
</evidence>
<organism evidence="11 12">
    <name type="scientific">Bemisia tabaci</name>
    <name type="common">Sweetpotato whitefly</name>
    <name type="synonym">Aleurodes tabaci</name>
    <dbReference type="NCBI Taxonomy" id="7038"/>
    <lineage>
        <taxon>Eukaryota</taxon>
        <taxon>Metazoa</taxon>
        <taxon>Ecdysozoa</taxon>
        <taxon>Arthropoda</taxon>
        <taxon>Hexapoda</taxon>
        <taxon>Insecta</taxon>
        <taxon>Pterygota</taxon>
        <taxon>Neoptera</taxon>
        <taxon>Paraneoptera</taxon>
        <taxon>Hemiptera</taxon>
        <taxon>Sternorrhyncha</taxon>
        <taxon>Aleyrodoidea</taxon>
        <taxon>Aleyrodidae</taxon>
        <taxon>Aleyrodinae</taxon>
        <taxon>Bemisia</taxon>
    </lineage>
</organism>
<comment type="cofactor">
    <cofactor evidence="1">
        <name>Mg(2+)</name>
        <dbReference type="ChEBI" id="CHEBI:18420"/>
    </cofactor>
</comment>
<evidence type="ECO:0000256" key="5">
    <source>
        <dbReference type="ARBA" id="ARBA00022723"/>
    </source>
</evidence>
<keyword evidence="6" id="KW-0378">Hydrolase</keyword>